<dbReference type="InterPro" id="IPR045339">
    <property type="entry name" value="DUF6534"/>
</dbReference>
<dbReference type="Pfam" id="PF20152">
    <property type="entry name" value="DUF6534"/>
    <property type="match status" value="1"/>
</dbReference>
<feature type="domain" description="DUF6534" evidence="2">
    <location>
        <begin position="200"/>
        <end position="286"/>
    </location>
</feature>
<name>A0A0C9VZW7_9AGAM</name>
<sequence length="351" mass="39210">MSVSPPPTSVPGVSALPFNVDNTLGALLVGGLFAAAFWGVTSAQTFIYFQRFSNDRISLKLFVAFLWVLDTFDACLTSHILYYYLVSNFMNPLAIAAPVWSVLVSVPFLTIGGRRLIKNTPNQIHVSVTSLTDVLIRSMFARRVWQLSGRNWFLTAIVCAISLCDLIVGITITVKAFKLQSFAELKTISTWLYISFGAGFLGDLFVAVVLCYYLFKSRTGFQRTDTLVNTLVSYIITTGLLTSIDAILGTLFYIVMPSNFIFIGFYFNLAKMYINSYLALLNAREHLREKSEGVVSIHLSRISDRPFGSDYTTQQSMVSPTVDAKRSSGHDLEINVETTVDRKTDLEFRAY</sequence>
<dbReference type="EMBL" id="KN839848">
    <property type="protein sequence ID" value="KIJ64010.1"/>
    <property type="molecule type" value="Genomic_DNA"/>
</dbReference>
<accession>A0A0C9VZW7</accession>
<reference evidence="3 4" key="1">
    <citation type="submission" date="2014-04" db="EMBL/GenBank/DDBJ databases">
        <title>Evolutionary Origins and Diversification of the Mycorrhizal Mutualists.</title>
        <authorList>
            <consortium name="DOE Joint Genome Institute"/>
            <consortium name="Mycorrhizal Genomics Consortium"/>
            <person name="Kohler A."/>
            <person name="Kuo A."/>
            <person name="Nagy L.G."/>
            <person name="Floudas D."/>
            <person name="Copeland A."/>
            <person name="Barry K.W."/>
            <person name="Cichocki N."/>
            <person name="Veneault-Fourrey C."/>
            <person name="LaButti K."/>
            <person name="Lindquist E.A."/>
            <person name="Lipzen A."/>
            <person name="Lundell T."/>
            <person name="Morin E."/>
            <person name="Murat C."/>
            <person name="Riley R."/>
            <person name="Ohm R."/>
            <person name="Sun H."/>
            <person name="Tunlid A."/>
            <person name="Henrissat B."/>
            <person name="Grigoriev I.V."/>
            <person name="Hibbett D.S."/>
            <person name="Martin F."/>
        </authorList>
    </citation>
    <scope>NUCLEOTIDE SEQUENCE [LARGE SCALE GENOMIC DNA]</scope>
    <source>
        <strain evidence="3 4">MD-312</strain>
    </source>
</reference>
<feature type="transmembrane region" description="Helical" evidence="1">
    <location>
        <begin position="24"/>
        <end position="49"/>
    </location>
</feature>
<keyword evidence="1" id="KW-0812">Transmembrane</keyword>
<dbReference type="PANTHER" id="PTHR40465">
    <property type="entry name" value="CHROMOSOME 1, WHOLE GENOME SHOTGUN SEQUENCE"/>
    <property type="match status" value="1"/>
</dbReference>
<protein>
    <recommendedName>
        <fullName evidence="2">DUF6534 domain-containing protein</fullName>
    </recommendedName>
</protein>
<feature type="transmembrane region" description="Helical" evidence="1">
    <location>
        <begin position="192"/>
        <end position="215"/>
    </location>
</feature>
<keyword evidence="1" id="KW-0472">Membrane</keyword>
<evidence type="ECO:0000256" key="1">
    <source>
        <dbReference type="SAM" id="Phobius"/>
    </source>
</evidence>
<evidence type="ECO:0000313" key="4">
    <source>
        <dbReference type="Proteomes" id="UP000053820"/>
    </source>
</evidence>
<feature type="transmembrane region" description="Helical" evidence="1">
    <location>
        <begin position="91"/>
        <end position="111"/>
    </location>
</feature>
<evidence type="ECO:0000313" key="3">
    <source>
        <dbReference type="EMBL" id="KIJ64010.1"/>
    </source>
</evidence>
<keyword evidence="1" id="KW-1133">Transmembrane helix</keyword>
<dbReference type="HOGENOM" id="CLU_046025_5_4_1"/>
<evidence type="ECO:0000259" key="2">
    <source>
        <dbReference type="Pfam" id="PF20152"/>
    </source>
</evidence>
<proteinExistence type="predicted"/>
<dbReference type="AlphaFoldDB" id="A0A0C9VZW7"/>
<feature type="transmembrane region" description="Helical" evidence="1">
    <location>
        <begin position="152"/>
        <end position="172"/>
    </location>
</feature>
<organism evidence="3 4">
    <name type="scientific">Hydnomerulius pinastri MD-312</name>
    <dbReference type="NCBI Taxonomy" id="994086"/>
    <lineage>
        <taxon>Eukaryota</taxon>
        <taxon>Fungi</taxon>
        <taxon>Dikarya</taxon>
        <taxon>Basidiomycota</taxon>
        <taxon>Agaricomycotina</taxon>
        <taxon>Agaricomycetes</taxon>
        <taxon>Agaricomycetidae</taxon>
        <taxon>Boletales</taxon>
        <taxon>Boletales incertae sedis</taxon>
        <taxon>Leucogyrophana</taxon>
    </lineage>
</organism>
<dbReference type="OrthoDB" id="3214861at2759"/>
<feature type="transmembrane region" description="Helical" evidence="1">
    <location>
        <begin position="61"/>
        <end position="85"/>
    </location>
</feature>
<feature type="transmembrane region" description="Helical" evidence="1">
    <location>
        <begin position="227"/>
        <end position="254"/>
    </location>
</feature>
<feature type="transmembrane region" description="Helical" evidence="1">
    <location>
        <begin position="260"/>
        <end position="281"/>
    </location>
</feature>
<gene>
    <name evidence="3" type="ORF">HYDPIDRAFT_28904</name>
</gene>
<dbReference type="Proteomes" id="UP000053820">
    <property type="component" value="Unassembled WGS sequence"/>
</dbReference>
<keyword evidence="4" id="KW-1185">Reference proteome</keyword>
<dbReference type="PANTHER" id="PTHR40465:SF1">
    <property type="entry name" value="DUF6534 DOMAIN-CONTAINING PROTEIN"/>
    <property type="match status" value="1"/>
</dbReference>